<dbReference type="Gene3D" id="3.30.590.20">
    <property type="match status" value="1"/>
</dbReference>
<evidence type="ECO:0000256" key="3">
    <source>
        <dbReference type="ARBA" id="ARBA00022840"/>
    </source>
</evidence>
<gene>
    <name evidence="6" type="ORF">JOF46_003552</name>
</gene>
<dbReference type="InterPro" id="IPR014746">
    <property type="entry name" value="Gln_synth/guanido_kin_cat_dom"/>
</dbReference>
<evidence type="ECO:0000313" key="6">
    <source>
        <dbReference type="EMBL" id="MBP2375640.1"/>
    </source>
</evidence>
<evidence type="ECO:0000256" key="4">
    <source>
        <dbReference type="ARBA" id="ARBA00048819"/>
    </source>
</evidence>
<evidence type="ECO:0000313" key="7">
    <source>
        <dbReference type="Proteomes" id="UP000766570"/>
    </source>
</evidence>
<keyword evidence="1 5" id="KW-0436">Ligase</keyword>
<dbReference type="InterPro" id="IPR006336">
    <property type="entry name" value="GCS2"/>
</dbReference>
<dbReference type="Proteomes" id="UP000766570">
    <property type="component" value="Unassembled WGS sequence"/>
</dbReference>
<evidence type="ECO:0000256" key="1">
    <source>
        <dbReference type="ARBA" id="ARBA00022598"/>
    </source>
</evidence>
<dbReference type="GO" id="GO:0016874">
    <property type="term" value="F:ligase activity"/>
    <property type="evidence" value="ECO:0007669"/>
    <property type="project" value="UniProtKB-KW"/>
</dbReference>
<dbReference type="HAMAP" id="MF_01609">
    <property type="entry name" value="Glu_cys_ligase_2"/>
    <property type="match status" value="1"/>
</dbReference>
<sequence>MRTFGVEEEFLIVDPVNGVPLPLSAEVMDLHGASVRVAGPSARQMLSAELHQEQLEVITHPHSSLDSLATEILEGRAYADSLARKAGARIVALATSPLAVSPHPTRNERYDALVEKYALTAREQLTCGLHVHVSVGSDEEGVAVLDRIRSWLPSLMALSSNSPFWNGQDSGYASFRTQAWNRWSSAGPMEVLGSARAYHALVADIAATTVVINPDFDARLSARHPTVEIRVSDVCLDPRDTVLIAALVRALVETAAREWAAGVEPDRVPAMVLRQGVWMASRWGIRAELLHPATHRPDTARHVISALLDHVRDALNDSGDAAYVEKARHRILSNGTGATKQRQSYDRNGRLADVVTDAIGITHQEPDDRHTSANGSPSWTWRPLAEAVA</sequence>
<organism evidence="6 7">
    <name type="scientific">Paeniglutamicibacter psychrophenolicus</name>
    <dbReference type="NCBI Taxonomy" id="257454"/>
    <lineage>
        <taxon>Bacteria</taxon>
        <taxon>Bacillati</taxon>
        <taxon>Actinomycetota</taxon>
        <taxon>Actinomycetes</taxon>
        <taxon>Micrococcales</taxon>
        <taxon>Micrococcaceae</taxon>
        <taxon>Paeniglutamicibacter</taxon>
    </lineage>
</organism>
<proteinExistence type="inferred from homology"/>
<dbReference type="PANTHER" id="PTHR36510">
    <property type="entry name" value="GLUTAMATE--CYSTEINE LIGASE 2-RELATED"/>
    <property type="match status" value="1"/>
</dbReference>
<keyword evidence="2 5" id="KW-0547">Nucleotide-binding</keyword>
<comment type="similarity">
    <text evidence="5">Belongs to the glutamate--cysteine ligase type 2 family. YbdK subfamily.</text>
</comment>
<keyword evidence="3 5" id="KW-0067">ATP-binding</keyword>
<dbReference type="SUPFAM" id="SSF55931">
    <property type="entry name" value="Glutamine synthetase/guanido kinase"/>
    <property type="match status" value="1"/>
</dbReference>
<reference evidence="6 7" key="1">
    <citation type="submission" date="2021-03" db="EMBL/GenBank/DDBJ databases">
        <title>Sequencing the genomes of 1000 actinobacteria strains.</title>
        <authorList>
            <person name="Klenk H.-P."/>
        </authorList>
    </citation>
    <scope>NUCLEOTIDE SEQUENCE [LARGE SCALE GENOMIC DNA]</scope>
    <source>
        <strain evidence="6 7">DSM 15454</strain>
    </source>
</reference>
<dbReference type="RefSeq" id="WP_209909571.1">
    <property type="nucleotide sequence ID" value="NZ_BAAAMI010000013.1"/>
</dbReference>
<dbReference type="NCBIfam" id="TIGR02050">
    <property type="entry name" value="gshA_cyan_rel"/>
    <property type="match status" value="1"/>
</dbReference>
<accession>A0ABS4WHG6</accession>
<comment type="catalytic activity">
    <reaction evidence="4 5">
        <text>L-cysteine + L-glutamate + ATP = gamma-L-glutamyl-L-cysteine + ADP + phosphate + H(+)</text>
        <dbReference type="Rhea" id="RHEA:13285"/>
        <dbReference type="ChEBI" id="CHEBI:15378"/>
        <dbReference type="ChEBI" id="CHEBI:29985"/>
        <dbReference type="ChEBI" id="CHEBI:30616"/>
        <dbReference type="ChEBI" id="CHEBI:35235"/>
        <dbReference type="ChEBI" id="CHEBI:43474"/>
        <dbReference type="ChEBI" id="CHEBI:58173"/>
        <dbReference type="ChEBI" id="CHEBI:456216"/>
        <dbReference type="EC" id="6.3.2.2"/>
    </reaction>
</comment>
<dbReference type="InterPro" id="IPR050141">
    <property type="entry name" value="GCL_type2/YbdK_subfam"/>
</dbReference>
<comment type="caution">
    <text evidence="6">The sequence shown here is derived from an EMBL/GenBank/DDBJ whole genome shotgun (WGS) entry which is preliminary data.</text>
</comment>
<keyword evidence="7" id="KW-1185">Reference proteome</keyword>
<evidence type="ECO:0000256" key="2">
    <source>
        <dbReference type="ARBA" id="ARBA00022741"/>
    </source>
</evidence>
<protein>
    <recommendedName>
        <fullName evidence="5">Putative glutamate--cysteine ligase 2</fullName>
        <ecNumber evidence="5">6.3.2.2</ecNumber>
    </recommendedName>
    <alternativeName>
        <fullName evidence="5">Gamma-glutamylcysteine synthetase 2</fullName>
        <shortName evidence="5">GCS 2</shortName>
        <shortName evidence="5">Gamma-GCS 2</shortName>
    </alternativeName>
</protein>
<dbReference type="EMBL" id="JAGIOE010000001">
    <property type="protein sequence ID" value="MBP2375640.1"/>
    <property type="molecule type" value="Genomic_DNA"/>
</dbReference>
<name>A0ABS4WHG6_9MICC</name>
<evidence type="ECO:0000256" key="5">
    <source>
        <dbReference type="HAMAP-Rule" id="MF_01609"/>
    </source>
</evidence>
<dbReference type="Pfam" id="PF04107">
    <property type="entry name" value="GCS2"/>
    <property type="match status" value="1"/>
</dbReference>
<dbReference type="NCBIfam" id="NF010041">
    <property type="entry name" value="PRK13517.1-1"/>
    <property type="match status" value="1"/>
</dbReference>
<dbReference type="EC" id="6.3.2.2" evidence="5"/>
<dbReference type="PANTHER" id="PTHR36510:SF1">
    <property type="entry name" value="GLUTAMATE--CYSTEINE LIGASE 2-RELATED"/>
    <property type="match status" value="1"/>
</dbReference>
<dbReference type="InterPro" id="IPR011793">
    <property type="entry name" value="YbdK"/>
</dbReference>
<comment type="function">
    <text evidence="5">ATP-dependent carboxylate-amine ligase which exhibits weak glutamate--cysteine ligase activity.</text>
</comment>